<dbReference type="EMBL" id="JAHRIO010018005">
    <property type="protein sequence ID" value="MEQ2163801.1"/>
    <property type="molecule type" value="Genomic_DNA"/>
</dbReference>
<protein>
    <submittedName>
        <fullName evidence="1">Uncharacterized protein</fullName>
    </submittedName>
</protein>
<accession>A0ABV0MXE9</accession>
<name>A0ABV0MXE9_9TELE</name>
<gene>
    <name evidence="1" type="ORF">GOODEAATRI_034112</name>
</gene>
<dbReference type="Proteomes" id="UP001476798">
    <property type="component" value="Unassembled WGS sequence"/>
</dbReference>
<evidence type="ECO:0000313" key="1">
    <source>
        <dbReference type="EMBL" id="MEQ2163801.1"/>
    </source>
</evidence>
<keyword evidence="2" id="KW-1185">Reference proteome</keyword>
<sequence length="95" mass="10698">VDVWVDSRADAEAEWRVVLADLRADLLVDPLLEEDGSLDRSVPSGGPATPSVKMVYMGVETWGHQRHDQHCHTCFPRPRTNLFPLPSVSIRTFFP</sequence>
<comment type="caution">
    <text evidence="1">The sequence shown here is derived from an EMBL/GenBank/DDBJ whole genome shotgun (WGS) entry which is preliminary data.</text>
</comment>
<organism evidence="1 2">
    <name type="scientific">Goodea atripinnis</name>
    <dbReference type="NCBI Taxonomy" id="208336"/>
    <lineage>
        <taxon>Eukaryota</taxon>
        <taxon>Metazoa</taxon>
        <taxon>Chordata</taxon>
        <taxon>Craniata</taxon>
        <taxon>Vertebrata</taxon>
        <taxon>Euteleostomi</taxon>
        <taxon>Actinopterygii</taxon>
        <taxon>Neopterygii</taxon>
        <taxon>Teleostei</taxon>
        <taxon>Neoteleostei</taxon>
        <taxon>Acanthomorphata</taxon>
        <taxon>Ovalentaria</taxon>
        <taxon>Atherinomorphae</taxon>
        <taxon>Cyprinodontiformes</taxon>
        <taxon>Goodeidae</taxon>
        <taxon>Goodea</taxon>
    </lineage>
</organism>
<proteinExistence type="predicted"/>
<evidence type="ECO:0000313" key="2">
    <source>
        <dbReference type="Proteomes" id="UP001476798"/>
    </source>
</evidence>
<feature type="non-terminal residue" evidence="1">
    <location>
        <position position="1"/>
    </location>
</feature>
<reference evidence="1 2" key="1">
    <citation type="submission" date="2021-06" db="EMBL/GenBank/DDBJ databases">
        <authorList>
            <person name="Palmer J.M."/>
        </authorList>
    </citation>
    <scope>NUCLEOTIDE SEQUENCE [LARGE SCALE GENOMIC DNA]</scope>
    <source>
        <strain evidence="1 2">GA_2019</strain>
        <tissue evidence="1">Muscle</tissue>
    </source>
</reference>